<feature type="domain" description="SH2" evidence="5">
    <location>
        <begin position="68"/>
        <end position="167"/>
    </location>
</feature>
<dbReference type="InterPro" id="IPR001895">
    <property type="entry name" value="RASGEF_cat_dom"/>
</dbReference>
<reference evidence="7" key="3">
    <citation type="submission" date="2025-09" db="UniProtKB">
        <authorList>
            <consortium name="Ensembl"/>
        </authorList>
    </citation>
    <scope>IDENTIFICATION</scope>
</reference>
<sequence>MCEVGDAKCRSVRAGEGERSLQNLTDSGGEYVKFSKDKFWLEPASEKLRKQLEEELKLSGTNLKSHAWYHGRIPWEVSESLVVNHGDFLIRDSQSSLGDFVLTSHWEQKTLHFVIRKTVVQSSETYTRVQYSLEDEAFESLPALVHFYVGGRAALTRWSGAQIHRPVNRTLPLSYLETAFCTAVSPPSCHKGLMNGEERVCPRSPSSLHHRGADGNREQDDRPQLTAGESSLSVTYNTPQTRSPSISRAPSMAPSPSLPRRLDPSGPVPSPSSTLHRQFKDRPQPHLNHDSPSSDAGGNCYTELYPGPQSYVERLRAEEGSMGIDPLRVEEGNVYSSPVVETVSSFKPNRYQSLLMPKENKPLEVGILRRVKELLAEVDPRTAAKHITKADCTVARILEVTPEVQRMMGVSSGMELLTLPHGQQLRLDLLERFQTMATMLAVDVLGCTGTTEERAGLLHKIIQIAAELKSTMGNMFGFAAVMRALELPQVSRLEQTWTALRQRHTEGAILYEKTLRPFMKSLNEGRESCPLSNTTFPHILPLLSLLEKSIAVGEGTEPWETVEVGVDVVMFHLGAARTIAQLGGIYRSNAESKLQGFQEQAEVLELFLTDFQMRLLWGSRGAAESQALRYAKFDQVLTALSNKLEPPARPR</sequence>
<dbReference type="GO" id="GO:0001784">
    <property type="term" value="F:phosphotyrosine residue binding"/>
    <property type="evidence" value="ECO:0007669"/>
    <property type="project" value="InterPro"/>
</dbReference>
<dbReference type="InterPro" id="IPR036964">
    <property type="entry name" value="RASGEF_cat_dom_sf"/>
</dbReference>
<evidence type="ECO:0000313" key="7">
    <source>
        <dbReference type="Ensembl" id="ENSSAUP00010046775.1"/>
    </source>
</evidence>
<dbReference type="FunFam" id="3.30.505.10:FF:000013">
    <property type="entry name" value="SH2 domain-containing protein 3C isoform X1"/>
    <property type="match status" value="1"/>
</dbReference>
<evidence type="ECO:0000256" key="3">
    <source>
        <dbReference type="PROSITE-ProRule" id="PRU00191"/>
    </source>
</evidence>
<name>A0A671XD09_SPAAU</name>
<keyword evidence="2" id="KW-0344">Guanine-nucleotide releasing factor</keyword>
<reference evidence="7" key="2">
    <citation type="submission" date="2025-08" db="UniProtKB">
        <authorList>
            <consortium name="Ensembl"/>
        </authorList>
    </citation>
    <scope>IDENTIFICATION</scope>
</reference>
<organism evidence="7 8">
    <name type="scientific">Sparus aurata</name>
    <name type="common">Gilthead sea bream</name>
    <dbReference type="NCBI Taxonomy" id="8175"/>
    <lineage>
        <taxon>Eukaryota</taxon>
        <taxon>Metazoa</taxon>
        <taxon>Chordata</taxon>
        <taxon>Craniata</taxon>
        <taxon>Vertebrata</taxon>
        <taxon>Euteleostomi</taxon>
        <taxon>Actinopterygii</taxon>
        <taxon>Neopterygii</taxon>
        <taxon>Teleostei</taxon>
        <taxon>Neoteleostei</taxon>
        <taxon>Acanthomorphata</taxon>
        <taxon>Eupercaria</taxon>
        <taxon>Spariformes</taxon>
        <taxon>Sparidae</taxon>
        <taxon>Sparus</taxon>
    </lineage>
</organism>
<dbReference type="Ensembl" id="ENSSAUT00010049173.1">
    <property type="protein sequence ID" value="ENSSAUP00010046775.1"/>
    <property type="gene ID" value="ENSSAUG00010019491.1"/>
</dbReference>
<dbReference type="GeneTree" id="ENSGT00940000154130"/>
<dbReference type="SUPFAM" id="SSF55550">
    <property type="entry name" value="SH2 domain"/>
    <property type="match status" value="1"/>
</dbReference>
<feature type="compositionally biased region" description="Polar residues" evidence="4">
    <location>
        <begin position="227"/>
        <end position="248"/>
    </location>
</feature>
<dbReference type="InterPro" id="IPR036860">
    <property type="entry name" value="SH2_dom_sf"/>
</dbReference>
<dbReference type="Pfam" id="PF00017">
    <property type="entry name" value="SH2"/>
    <property type="match status" value="1"/>
</dbReference>
<feature type="domain" description="Ras-GEF" evidence="6">
    <location>
        <begin position="379"/>
        <end position="647"/>
    </location>
</feature>
<dbReference type="InterPro" id="IPR023578">
    <property type="entry name" value="Ras_GEF_dom_sf"/>
</dbReference>
<evidence type="ECO:0000259" key="6">
    <source>
        <dbReference type="PROSITE" id="PS50009"/>
    </source>
</evidence>
<evidence type="ECO:0000313" key="8">
    <source>
        <dbReference type="Proteomes" id="UP000472265"/>
    </source>
</evidence>
<dbReference type="Pfam" id="PF00617">
    <property type="entry name" value="RasGEF"/>
    <property type="match status" value="1"/>
</dbReference>
<reference evidence="7" key="1">
    <citation type="submission" date="2021-04" db="EMBL/GenBank/DDBJ databases">
        <authorList>
            <consortium name="Wellcome Sanger Institute Data Sharing"/>
        </authorList>
    </citation>
    <scope>NUCLEOTIDE SEQUENCE [LARGE SCALE GENOMIC DNA]</scope>
</reference>
<dbReference type="InterPro" id="IPR051853">
    <property type="entry name" value="SH2-Ras-GEF_adapter"/>
</dbReference>
<dbReference type="Proteomes" id="UP000472265">
    <property type="component" value="Chromosome 5"/>
</dbReference>
<feature type="region of interest" description="Disordered" evidence="4">
    <location>
        <begin position="198"/>
        <end position="305"/>
    </location>
</feature>
<dbReference type="SMART" id="SM00252">
    <property type="entry name" value="SH2"/>
    <property type="match status" value="1"/>
</dbReference>
<dbReference type="CDD" id="cd10337">
    <property type="entry name" value="SH2_BCAR3"/>
    <property type="match status" value="1"/>
</dbReference>
<dbReference type="PANTHER" id="PTHR14247:SF6">
    <property type="entry name" value="SH2 DOMAIN-CONTAINING PROTEIN 3C"/>
    <property type="match status" value="1"/>
</dbReference>
<dbReference type="FunFam" id="1.10.840.10:FF:000007">
    <property type="entry name" value="SH2 domain containing 3C (Predicted)"/>
    <property type="match status" value="1"/>
</dbReference>
<dbReference type="Gene3D" id="3.30.505.10">
    <property type="entry name" value="SH2 domain"/>
    <property type="match status" value="1"/>
</dbReference>
<dbReference type="GO" id="GO:0005085">
    <property type="term" value="F:guanyl-nucleotide exchange factor activity"/>
    <property type="evidence" value="ECO:0007669"/>
    <property type="project" value="UniProtKB-KW"/>
</dbReference>
<dbReference type="PROSITE" id="PS50009">
    <property type="entry name" value="RASGEF_CAT"/>
    <property type="match status" value="1"/>
</dbReference>
<feature type="compositionally biased region" description="Basic and acidic residues" evidence="4">
    <location>
        <begin position="211"/>
        <end position="223"/>
    </location>
</feature>
<feature type="compositionally biased region" description="Basic and acidic residues" evidence="4">
    <location>
        <begin position="278"/>
        <end position="289"/>
    </location>
</feature>
<dbReference type="GO" id="GO:0007264">
    <property type="term" value="P:small GTPase-mediated signal transduction"/>
    <property type="evidence" value="ECO:0007669"/>
    <property type="project" value="InterPro"/>
</dbReference>
<dbReference type="InterPro" id="IPR044102">
    <property type="entry name" value="SH2_SHEP1/BCAR3/NSP1"/>
</dbReference>
<dbReference type="InParanoid" id="A0A671XD09"/>
<dbReference type="OMA" id="LYVPMDP"/>
<gene>
    <name evidence="7" type="primary">SH2D3C</name>
    <name evidence="7" type="synonym">sh2d3cb</name>
</gene>
<keyword evidence="8" id="KW-1185">Reference proteome</keyword>
<dbReference type="AlphaFoldDB" id="A0A671XD09"/>
<keyword evidence="1 3" id="KW-0727">SH2 domain</keyword>
<dbReference type="InterPro" id="IPR000980">
    <property type="entry name" value="SH2"/>
</dbReference>
<proteinExistence type="predicted"/>
<dbReference type="PANTHER" id="PTHR14247">
    <property type="entry name" value="BREAST CANCER ANTI-ESTROGEN RESISTANCE PROTEIN 3 HOMOLOG-LIKE PROTEIN"/>
    <property type="match status" value="1"/>
</dbReference>
<dbReference type="Gene3D" id="1.10.840.10">
    <property type="entry name" value="Ras guanine-nucleotide exchange factors catalytic domain"/>
    <property type="match status" value="1"/>
</dbReference>
<dbReference type="SUPFAM" id="SSF48366">
    <property type="entry name" value="Ras GEF"/>
    <property type="match status" value="1"/>
</dbReference>
<dbReference type="SMART" id="SM00147">
    <property type="entry name" value="RasGEF"/>
    <property type="match status" value="1"/>
</dbReference>
<protein>
    <submittedName>
        <fullName evidence="7">SH2 domain containing 3Cb</fullName>
    </submittedName>
</protein>
<dbReference type="PROSITE" id="PS50001">
    <property type="entry name" value="SH2"/>
    <property type="match status" value="1"/>
</dbReference>
<evidence type="ECO:0000259" key="5">
    <source>
        <dbReference type="PROSITE" id="PS50001"/>
    </source>
</evidence>
<evidence type="ECO:0000256" key="4">
    <source>
        <dbReference type="SAM" id="MobiDB-lite"/>
    </source>
</evidence>
<accession>A0A671XD09</accession>
<evidence type="ECO:0000256" key="1">
    <source>
        <dbReference type="ARBA" id="ARBA00022999"/>
    </source>
</evidence>
<evidence type="ECO:0000256" key="2">
    <source>
        <dbReference type="PROSITE-ProRule" id="PRU00168"/>
    </source>
</evidence>